<evidence type="ECO:0000256" key="1">
    <source>
        <dbReference type="SAM" id="MobiDB-lite"/>
    </source>
</evidence>
<feature type="compositionally biased region" description="Basic and acidic residues" evidence="1">
    <location>
        <begin position="52"/>
        <end position="72"/>
    </location>
</feature>
<evidence type="ECO:0000313" key="2">
    <source>
        <dbReference type="EMBL" id="KAF3707033.1"/>
    </source>
</evidence>
<feature type="region of interest" description="Disordered" evidence="1">
    <location>
        <begin position="1"/>
        <end position="72"/>
    </location>
</feature>
<proteinExistence type="predicted"/>
<dbReference type="EMBL" id="CM015712">
    <property type="protein sequence ID" value="KAF3707033.1"/>
    <property type="molecule type" value="Genomic_DNA"/>
</dbReference>
<dbReference type="Proteomes" id="UP000503349">
    <property type="component" value="Chromosome 1"/>
</dbReference>
<evidence type="ECO:0000313" key="3">
    <source>
        <dbReference type="Proteomes" id="UP000503349"/>
    </source>
</evidence>
<reference evidence="3" key="2">
    <citation type="submission" date="2019-02" db="EMBL/GenBank/DDBJ databases">
        <title>Opniocepnalus argus Var Kimnra genome.</title>
        <authorList>
            <person name="Zhou C."/>
            <person name="Xiao S."/>
        </authorList>
    </citation>
    <scope>NUCLEOTIDE SEQUENCE [LARGE SCALE GENOMIC DNA]</scope>
</reference>
<organism evidence="2 3">
    <name type="scientific">Channa argus</name>
    <name type="common">Northern snakehead</name>
    <name type="synonym">Ophicephalus argus</name>
    <dbReference type="NCBI Taxonomy" id="215402"/>
    <lineage>
        <taxon>Eukaryota</taxon>
        <taxon>Metazoa</taxon>
        <taxon>Chordata</taxon>
        <taxon>Craniata</taxon>
        <taxon>Vertebrata</taxon>
        <taxon>Euteleostomi</taxon>
        <taxon>Actinopterygii</taxon>
        <taxon>Neopterygii</taxon>
        <taxon>Teleostei</taxon>
        <taxon>Neoteleostei</taxon>
        <taxon>Acanthomorphata</taxon>
        <taxon>Anabantaria</taxon>
        <taxon>Anabantiformes</taxon>
        <taxon>Channoidei</taxon>
        <taxon>Channidae</taxon>
        <taxon>Channa</taxon>
    </lineage>
</organism>
<sequence length="72" mass="8255">MYKENPTIPPGASHRQQGRGKTPFNRREVGQVGRTSSCTLEKTQLKSPGTPAERDRERETEKEKDYGRKHTE</sequence>
<feature type="compositionally biased region" description="Polar residues" evidence="1">
    <location>
        <begin position="33"/>
        <end position="47"/>
    </location>
</feature>
<accession>A0A6G1QXK3</accession>
<dbReference type="AlphaFoldDB" id="A0A6G1QXK3"/>
<name>A0A6G1QXK3_CHAAH</name>
<reference evidence="2 3" key="1">
    <citation type="submission" date="2019-02" db="EMBL/GenBank/DDBJ databases">
        <title>Opniocepnalus argus genome.</title>
        <authorList>
            <person name="Zhou C."/>
            <person name="Xiao S."/>
        </authorList>
    </citation>
    <scope>NUCLEOTIDE SEQUENCE [LARGE SCALE GENOMIC DNA]</scope>
    <source>
        <strain evidence="2">OARG1902GOOAL</strain>
        <tissue evidence="2">Muscle</tissue>
    </source>
</reference>
<protein>
    <submittedName>
        <fullName evidence="2">Uncharacterized protein</fullName>
    </submittedName>
</protein>
<keyword evidence="3" id="KW-1185">Reference proteome</keyword>
<gene>
    <name evidence="2" type="ORF">EXN66_Car000205</name>
</gene>